<dbReference type="SUPFAM" id="SSF47384">
    <property type="entry name" value="Homodimeric domain of signal transducing histidine kinase"/>
    <property type="match status" value="1"/>
</dbReference>
<dbReference type="EC" id="2.7.13.3" evidence="2"/>
<dbReference type="PANTHER" id="PTHR43065:SF10">
    <property type="entry name" value="PEROXIDE STRESS-ACTIVATED HISTIDINE KINASE MAK3"/>
    <property type="match status" value="1"/>
</dbReference>
<name>A0A934R5Y1_9BACT</name>
<keyword evidence="6" id="KW-0418">Kinase</keyword>
<keyword evidence="5" id="KW-0547">Nucleotide-binding</keyword>
<protein>
    <recommendedName>
        <fullName evidence="2">histidine kinase</fullName>
        <ecNumber evidence="2">2.7.13.3</ecNumber>
    </recommendedName>
</protein>
<keyword evidence="12" id="KW-1185">Reference proteome</keyword>
<dbReference type="SUPFAM" id="SSF55785">
    <property type="entry name" value="PYP-like sensor domain (PAS domain)"/>
    <property type="match status" value="1"/>
</dbReference>
<evidence type="ECO:0000256" key="4">
    <source>
        <dbReference type="ARBA" id="ARBA00022679"/>
    </source>
</evidence>
<dbReference type="Gene3D" id="1.10.287.130">
    <property type="match status" value="1"/>
</dbReference>
<dbReference type="Pfam" id="PF02518">
    <property type="entry name" value="HATPase_c"/>
    <property type="match status" value="1"/>
</dbReference>
<evidence type="ECO:0000313" key="11">
    <source>
        <dbReference type="EMBL" id="MBK1816045.1"/>
    </source>
</evidence>
<dbReference type="CDD" id="cd00082">
    <property type="entry name" value="HisKA"/>
    <property type="match status" value="1"/>
</dbReference>
<evidence type="ECO:0000256" key="8">
    <source>
        <dbReference type="ARBA" id="ARBA00023012"/>
    </source>
</evidence>
<dbReference type="InterPro" id="IPR035965">
    <property type="entry name" value="PAS-like_dom_sf"/>
</dbReference>
<evidence type="ECO:0000256" key="1">
    <source>
        <dbReference type="ARBA" id="ARBA00000085"/>
    </source>
</evidence>
<feature type="domain" description="Histidine kinase" evidence="9">
    <location>
        <begin position="162"/>
        <end position="375"/>
    </location>
</feature>
<evidence type="ECO:0000259" key="10">
    <source>
        <dbReference type="PROSITE" id="PS50112"/>
    </source>
</evidence>
<evidence type="ECO:0000256" key="3">
    <source>
        <dbReference type="ARBA" id="ARBA00022553"/>
    </source>
</evidence>
<dbReference type="SMART" id="SM00387">
    <property type="entry name" value="HATPase_c"/>
    <property type="match status" value="1"/>
</dbReference>
<dbReference type="Proteomes" id="UP000600139">
    <property type="component" value="Unassembled WGS sequence"/>
</dbReference>
<dbReference type="PANTHER" id="PTHR43065">
    <property type="entry name" value="SENSOR HISTIDINE KINASE"/>
    <property type="match status" value="1"/>
</dbReference>
<dbReference type="PRINTS" id="PR00344">
    <property type="entry name" value="BCTRLSENSOR"/>
</dbReference>
<dbReference type="EMBL" id="JAENIK010000011">
    <property type="protein sequence ID" value="MBK1816045.1"/>
    <property type="molecule type" value="Genomic_DNA"/>
</dbReference>
<evidence type="ECO:0000313" key="12">
    <source>
        <dbReference type="Proteomes" id="UP000600139"/>
    </source>
</evidence>
<dbReference type="InterPro" id="IPR003594">
    <property type="entry name" value="HATPase_dom"/>
</dbReference>
<dbReference type="PROSITE" id="PS50109">
    <property type="entry name" value="HIS_KIN"/>
    <property type="match status" value="1"/>
</dbReference>
<feature type="domain" description="PAS" evidence="10">
    <location>
        <begin position="31"/>
        <end position="75"/>
    </location>
</feature>
<dbReference type="Pfam" id="PF00512">
    <property type="entry name" value="HisKA"/>
    <property type="match status" value="1"/>
</dbReference>
<comment type="catalytic activity">
    <reaction evidence="1">
        <text>ATP + protein L-histidine = ADP + protein N-phospho-L-histidine.</text>
        <dbReference type="EC" id="2.7.13.3"/>
    </reaction>
</comment>
<dbReference type="InterPro" id="IPR000014">
    <property type="entry name" value="PAS"/>
</dbReference>
<evidence type="ECO:0000256" key="5">
    <source>
        <dbReference type="ARBA" id="ARBA00022741"/>
    </source>
</evidence>
<gene>
    <name evidence="11" type="ORF">JIN84_10515</name>
</gene>
<dbReference type="GO" id="GO:0000155">
    <property type="term" value="F:phosphorelay sensor kinase activity"/>
    <property type="evidence" value="ECO:0007669"/>
    <property type="project" value="InterPro"/>
</dbReference>
<dbReference type="InterPro" id="IPR036097">
    <property type="entry name" value="HisK_dim/P_sf"/>
</dbReference>
<evidence type="ECO:0000256" key="6">
    <source>
        <dbReference type="ARBA" id="ARBA00022777"/>
    </source>
</evidence>
<dbReference type="InterPro" id="IPR036890">
    <property type="entry name" value="HATPase_C_sf"/>
</dbReference>
<dbReference type="InterPro" id="IPR004358">
    <property type="entry name" value="Sig_transdc_His_kin-like_C"/>
</dbReference>
<dbReference type="NCBIfam" id="TIGR00229">
    <property type="entry name" value="sensory_box"/>
    <property type="match status" value="1"/>
</dbReference>
<dbReference type="CDD" id="cd00130">
    <property type="entry name" value="PAS"/>
    <property type="match status" value="1"/>
</dbReference>
<reference evidence="11" key="1">
    <citation type="submission" date="2021-01" db="EMBL/GenBank/DDBJ databases">
        <title>Modified the classification status of verrucomicrobia.</title>
        <authorList>
            <person name="Feng X."/>
        </authorList>
    </citation>
    <scope>NUCLEOTIDE SEQUENCE</scope>
    <source>
        <strain evidence="11">JCM 18052</strain>
    </source>
</reference>
<proteinExistence type="predicted"/>
<evidence type="ECO:0000256" key="7">
    <source>
        <dbReference type="ARBA" id="ARBA00022840"/>
    </source>
</evidence>
<organism evidence="11 12">
    <name type="scientific">Luteolibacter yonseiensis</name>
    <dbReference type="NCBI Taxonomy" id="1144680"/>
    <lineage>
        <taxon>Bacteria</taxon>
        <taxon>Pseudomonadati</taxon>
        <taxon>Verrucomicrobiota</taxon>
        <taxon>Verrucomicrobiia</taxon>
        <taxon>Verrucomicrobiales</taxon>
        <taxon>Verrucomicrobiaceae</taxon>
        <taxon>Luteolibacter</taxon>
    </lineage>
</organism>
<dbReference type="GO" id="GO:0005524">
    <property type="term" value="F:ATP binding"/>
    <property type="evidence" value="ECO:0007669"/>
    <property type="project" value="UniProtKB-KW"/>
</dbReference>
<accession>A0A934R5Y1</accession>
<dbReference type="PROSITE" id="PS50112">
    <property type="entry name" value="PAS"/>
    <property type="match status" value="1"/>
</dbReference>
<comment type="caution">
    <text evidence="11">The sequence shown here is derived from an EMBL/GenBank/DDBJ whole genome shotgun (WGS) entry which is preliminary data.</text>
</comment>
<keyword evidence="8" id="KW-0902">Two-component regulatory system</keyword>
<dbReference type="InterPro" id="IPR003661">
    <property type="entry name" value="HisK_dim/P_dom"/>
</dbReference>
<keyword evidence="4" id="KW-0808">Transferase</keyword>
<dbReference type="AlphaFoldDB" id="A0A934R5Y1"/>
<dbReference type="SMART" id="SM00388">
    <property type="entry name" value="HisKA"/>
    <property type="match status" value="1"/>
</dbReference>
<dbReference type="InterPro" id="IPR005467">
    <property type="entry name" value="His_kinase_dom"/>
</dbReference>
<dbReference type="Gene3D" id="3.30.565.10">
    <property type="entry name" value="Histidine kinase-like ATPase, C-terminal domain"/>
    <property type="match status" value="1"/>
</dbReference>
<dbReference type="SMART" id="SM00091">
    <property type="entry name" value="PAS"/>
    <property type="match status" value="1"/>
</dbReference>
<sequence length="392" mass="43739">MKSGFLEKLVARLDRVVPGDVQQVVTRLIREKGFLEKVFEALHEGVIILDPNGVIGFVNRAACQFFGLDVERALGAEISSQIRGLDWDSLGKPGRTISRDLEVFYPENRFLNFYLAPIDDAEDAGEPLGFVMLVRDLTVTRAEAEETLESERLNALTLLAAGVAHEIGNPLNSLDIHLQLLGRKLRKLPPGDRKPLEENLSTAREEIRRLDMILKQFLHAVRPTTPHRERTDLHAVLHETLKLLEPELAARKISVRLDLAESMPPVTVDPGQFQQAFYNVIRNASQAVSGEGGSITLRTRVTDFEYVISIEDNGTGISPEHMGAIFEPYRTTKSSGSGLGLLIVRRIIREHGGEIEIESRENEGTRVLIHLPRLERAVRLLGPPESDPVIDL</sequence>
<dbReference type="Pfam" id="PF13188">
    <property type="entry name" value="PAS_8"/>
    <property type="match status" value="1"/>
</dbReference>
<dbReference type="SUPFAM" id="SSF55874">
    <property type="entry name" value="ATPase domain of HSP90 chaperone/DNA topoisomerase II/histidine kinase"/>
    <property type="match status" value="1"/>
</dbReference>
<keyword evidence="3" id="KW-0597">Phosphoprotein</keyword>
<keyword evidence="7" id="KW-0067">ATP-binding</keyword>
<dbReference type="Gene3D" id="3.30.450.20">
    <property type="entry name" value="PAS domain"/>
    <property type="match status" value="1"/>
</dbReference>
<evidence type="ECO:0000259" key="9">
    <source>
        <dbReference type="PROSITE" id="PS50109"/>
    </source>
</evidence>
<evidence type="ECO:0000256" key="2">
    <source>
        <dbReference type="ARBA" id="ARBA00012438"/>
    </source>
</evidence>